<evidence type="ECO:0000256" key="6">
    <source>
        <dbReference type="SAM" id="Phobius"/>
    </source>
</evidence>
<evidence type="ECO:0000256" key="1">
    <source>
        <dbReference type="ARBA" id="ARBA00004651"/>
    </source>
</evidence>
<dbReference type="RefSeq" id="WP_272099731.1">
    <property type="nucleotide sequence ID" value="NZ_JAQNDK010000003.1"/>
</dbReference>
<evidence type="ECO:0000313" key="9">
    <source>
        <dbReference type="Proteomes" id="UP001217485"/>
    </source>
</evidence>
<feature type="transmembrane region" description="Helical" evidence="6">
    <location>
        <begin position="134"/>
        <end position="154"/>
    </location>
</feature>
<dbReference type="EMBL" id="JAQNDK010000003">
    <property type="protein sequence ID" value="MDC0682128.1"/>
    <property type="molecule type" value="Genomic_DNA"/>
</dbReference>
<name>A0ABT5C831_9BACT</name>
<evidence type="ECO:0000313" key="8">
    <source>
        <dbReference type="EMBL" id="MDC0682128.1"/>
    </source>
</evidence>
<proteinExistence type="predicted"/>
<dbReference type="SUPFAM" id="SSF103473">
    <property type="entry name" value="MFS general substrate transporter"/>
    <property type="match status" value="1"/>
</dbReference>
<keyword evidence="3 6" id="KW-0812">Transmembrane</keyword>
<dbReference type="Proteomes" id="UP001217485">
    <property type="component" value="Unassembled WGS sequence"/>
</dbReference>
<dbReference type="Gene3D" id="1.20.1250.20">
    <property type="entry name" value="MFS general substrate transporter like domains"/>
    <property type="match status" value="1"/>
</dbReference>
<dbReference type="InterPro" id="IPR011701">
    <property type="entry name" value="MFS"/>
</dbReference>
<evidence type="ECO:0000259" key="7">
    <source>
        <dbReference type="PROSITE" id="PS50850"/>
    </source>
</evidence>
<evidence type="ECO:0000256" key="3">
    <source>
        <dbReference type="ARBA" id="ARBA00022692"/>
    </source>
</evidence>
<organism evidence="8 9">
    <name type="scientific">Sorangium atrum</name>
    <dbReference type="NCBI Taxonomy" id="2995308"/>
    <lineage>
        <taxon>Bacteria</taxon>
        <taxon>Pseudomonadati</taxon>
        <taxon>Myxococcota</taxon>
        <taxon>Polyangia</taxon>
        <taxon>Polyangiales</taxon>
        <taxon>Polyangiaceae</taxon>
        <taxon>Sorangium</taxon>
    </lineage>
</organism>
<dbReference type="PANTHER" id="PTHR43124:SF3">
    <property type="entry name" value="CHLORAMPHENICOL EFFLUX PUMP RV0191"/>
    <property type="match status" value="1"/>
</dbReference>
<feature type="transmembrane region" description="Helical" evidence="6">
    <location>
        <begin position="166"/>
        <end position="185"/>
    </location>
</feature>
<feature type="transmembrane region" description="Helical" evidence="6">
    <location>
        <begin position="101"/>
        <end position="122"/>
    </location>
</feature>
<evidence type="ECO:0000256" key="5">
    <source>
        <dbReference type="ARBA" id="ARBA00023136"/>
    </source>
</evidence>
<feature type="transmembrane region" description="Helical" evidence="6">
    <location>
        <begin position="253"/>
        <end position="270"/>
    </location>
</feature>
<feature type="transmembrane region" description="Helical" evidence="6">
    <location>
        <begin position="303"/>
        <end position="322"/>
    </location>
</feature>
<dbReference type="Pfam" id="PF07690">
    <property type="entry name" value="MFS_1"/>
    <property type="match status" value="1"/>
</dbReference>
<sequence length="417" mass="42862">MQNARSERTLLFLIAAVQFVNLLDFMVVMPLGPDFAVALGIPMSDIGLIGGSYTAAAAVSGVAGAFFLDRFDRRSALAVAMLGLVLGTAAGGLATGLPSLLAARVLAGAFGGPATSIAFSIVADAIPPQRRGKAMGVVMGAYSLAAVLGVPAGLELARRGGFQAPFFAVAALGLAVAGLALLLLPSMRGHLAGARARAEENALRELRALVGRPLVLLSYATTAAMTMASFLVIPNISAYVQHNLGYPRERLGLLYLVGGALTFVVMRTAGALIDRIGAFRTSLVGAATLVAVLYAGFHSYVPGLPVLVVFVAFMTGTAIRNISHSTLASKVPLPSERARFGSIQSAVDHLSSALAAFLAARMLHELPDRRLDGMDAVAALAIAFTLASSCLISLIERHLALGASSSAGAARALEGRG</sequence>
<reference evidence="8 9" key="1">
    <citation type="submission" date="2023-01" db="EMBL/GenBank/DDBJ databases">
        <title>Minimal conservation of predation-associated metabolite biosynthetic gene clusters underscores biosynthetic potential of Myxococcota including descriptions for ten novel species: Archangium lansinium sp. nov., Myxococcus landrumus sp. nov., Nannocystis bai.</title>
        <authorList>
            <person name="Ahearne A."/>
            <person name="Stevens C."/>
            <person name="Dowd S."/>
        </authorList>
    </citation>
    <scope>NUCLEOTIDE SEQUENCE [LARGE SCALE GENOMIC DNA]</scope>
    <source>
        <strain evidence="8 9">WIWO2</strain>
    </source>
</reference>
<dbReference type="InterPro" id="IPR050189">
    <property type="entry name" value="MFS_Efflux_Transporters"/>
</dbReference>
<feature type="transmembrane region" description="Helical" evidence="6">
    <location>
        <begin position="277"/>
        <end position="297"/>
    </location>
</feature>
<keyword evidence="4 6" id="KW-1133">Transmembrane helix</keyword>
<protein>
    <submittedName>
        <fullName evidence="8">MFS transporter</fullName>
    </submittedName>
</protein>
<keyword evidence="2" id="KW-1003">Cell membrane</keyword>
<dbReference type="PROSITE" id="PS50850">
    <property type="entry name" value="MFS"/>
    <property type="match status" value="1"/>
</dbReference>
<keyword evidence="5 6" id="KW-0472">Membrane</keyword>
<evidence type="ECO:0000256" key="4">
    <source>
        <dbReference type="ARBA" id="ARBA00022989"/>
    </source>
</evidence>
<accession>A0ABT5C831</accession>
<feature type="transmembrane region" description="Helical" evidence="6">
    <location>
        <begin position="214"/>
        <end position="233"/>
    </location>
</feature>
<feature type="domain" description="Major facilitator superfamily (MFS) profile" evidence="7">
    <location>
        <begin position="10"/>
        <end position="405"/>
    </location>
</feature>
<comment type="caution">
    <text evidence="8">The sequence shown here is derived from an EMBL/GenBank/DDBJ whole genome shotgun (WGS) entry which is preliminary data.</text>
</comment>
<evidence type="ECO:0000256" key="2">
    <source>
        <dbReference type="ARBA" id="ARBA00022475"/>
    </source>
</evidence>
<dbReference type="PANTHER" id="PTHR43124">
    <property type="entry name" value="PURINE EFFLUX PUMP PBUE"/>
    <property type="match status" value="1"/>
</dbReference>
<comment type="subcellular location">
    <subcellularLocation>
        <location evidence="1">Cell membrane</location>
        <topology evidence="1">Multi-pass membrane protein</topology>
    </subcellularLocation>
</comment>
<feature type="transmembrane region" description="Helical" evidence="6">
    <location>
        <begin position="48"/>
        <end position="68"/>
    </location>
</feature>
<dbReference type="InterPro" id="IPR036259">
    <property type="entry name" value="MFS_trans_sf"/>
</dbReference>
<keyword evidence="9" id="KW-1185">Reference proteome</keyword>
<feature type="transmembrane region" description="Helical" evidence="6">
    <location>
        <begin position="75"/>
        <end position="95"/>
    </location>
</feature>
<feature type="transmembrane region" description="Helical" evidence="6">
    <location>
        <begin position="376"/>
        <end position="395"/>
    </location>
</feature>
<gene>
    <name evidence="8" type="ORF">POL72_30620</name>
</gene>
<dbReference type="InterPro" id="IPR020846">
    <property type="entry name" value="MFS_dom"/>
</dbReference>